<evidence type="ECO:0000313" key="2">
    <source>
        <dbReference type="Proteomes" id="UP000004508"/>
    </source>
</evidence>
<name>D6TSY1_KTERA</name>
<proteinExistence type="predicted"/>
<organism evidence="1 2">
    <name type="scientific">Ktedonobacter racemifer DSM 44963</name>
    <dbReference type="NCBI Taxonomy" id="485913"/>
    <lineage>
        <taxon>Bacteria</taxon>
        <taxon>Bacillati</taxon>
        <taxon>Chloroflexota</taxon>
        <taxon>Ktedonobacteria</taxon>
        <taxon>Ktedonobacterales</taxon>
        <taxon>Ktedonobacteraceae</taxon>
        <taxon>Ktedonobacter</taxon>
    </lineage>
</organism>
<gene>
    <name evidence="1" type="ORF">Krac_4508</name>
</gene>
<reference evidence="1 2" key="1">
    <citation type="journal article" date="2011" name="Stand. Genomic Sci.">
        <title>Non-contiguous finished genome sequence and contextual data of the filamentous soil bacterium Ktedonobacter racemifer type strain (SOSP1-21).</title>
        <authorList>
            <person name="Chang Y.J."/>
            <person name="Land M."/>
            <person name="Hauser L."/>
            <person name="Chertkov O."/>
            <person name="Del Rio T.G."/>
            <person name="Nolan M."/>
            <person name="Copeland A."/>
            <person name="Tice H."/>
            <person name="Cheng J.F."/>
            <person name="Lucas S."/>
            <person name="Han C."/>
            <person name="Goodwin L."/>
            <person name="Pitluck S."/>
            <person name="Ivanova N."/>
            <person name="Ovchinikova G."/>
            <person name="Pati A."/>
            <person name="Chen A."/>
            <person name="Palaniappan K."/>
            <person name="Mavromatis K."/>
            <person name="Liolios K."/>
            <person name="Brettin T."/>
            <person name="Fiebig A."/>
            <person name="Rohde M."/>
            <person name="Abt B."/>
            <person name="Goker M."/>
            <person name="Detter J.C."/>
            <person name="Woyke T."/>
            <person name="Bristow J."/>
            <person name="Eisen J.A."/>
            <person name="Markowitz V."/>
            <person name="Hugenholtz P."/>
            <person name="Kyrpides N.C."/>
            <person name="Klenk H.P."/>
            <person name="Lapidus A."/>
        </authorList>
    </citation>
    <scope>NUCLEOTIDE SEQUENCE [LARGE SCALE GENOMIC DNA]</scope>
    <source>
        <strain evidence="2">DSM 44963</strain>
    </source>
</reference>
<dbReference type="EMBL" id="ADVG01000003">
    <property type="protein sequence ID" value="EFH83532.1"/>
    <property type="molecule type" value="Genomic_DNA"/>
</dbReference>
<dbReference type="InParanoid" id="D6TSY1"/>
<evidence type="ECO:0000313" key="1">
    <source>
        <dbReference type="EMBL" id="EFH83532.1"/>
    </source>
</evidence>
<keyword evidence="2" id="KW-1185">Reference proteome</keyword>
<dbReference type="AlphaFoldDB" id="D6TSY1"/>
<comment type="caution">
    <text evidence="1">The sequence shown here is derived from an EMBL/GenBank/DDBJ whole genome shotgun (WGS) entry which is preliminary data.</text>
</comment>
<protein>
    <submittedName>
        <fullName evidence="1">Uncharacterized protein</fullName>
    </submittedName>
</protein>
<accession>D6TSY1</accession>
<sequence length="33" mass="3637">MFAMDLFWVIGHRAAEEEGGLLEAPGSVFPDPF</sequence>
<dbReference type="Proteomes" id="UP000004508">
    <property type="component" value="Unassembled WGS sequence"/>
</dbReference>